<dbReference type="GO" id="GO:0017116">
    <property type="term" value="F:single-stranded DNA helicase activity"/>
    <property type="evidence" value="ECO:0007669"/>
    <property type="project" value="TreeGrafter"/>
</dbReference>
<dbReference type="GO" id="GO:0003677">
    <property type="term" value="F:DNA binding"/>
    <property type="evidence" value="ECO:0007669"/>
    <property type="project" value="UniProtKB-UniRule"/>
</dbReference>
<dbReference type="HAMAP" id="MF_01487">
    <property type="entry name" value="RecD"/>
    <property type="match status" value="1"/>
</dbReference>
<dbReference type="GO" id="GO:0009338">
    <property type="term" value="C:exodeoxyribonuclease V complex"/>
    <property type="evidence" value="ECO:0007669"/>
    <property type="project" value="InterPro"/>
</dbReference>
<keyword evidence="15" id="KW-1185">Reference proteome</keyword>
<evidence type="ECO:0000256" key="5">
    <source>
        <dbReference type="ARBA" id="ARBA00022806"/>
    </source>
</evidence>
<dbReference type="EC" id="5.6.2.3" evidence="11"/>
<keyword evidence="5 11" id="KW-0347">Helicase</keyword>
<dbReference type="GO" id="GO:0008854">
    <property type="term" value="F:exodeoxyribonuclease V activity"/>
    <property type="evidence" value="ECO:0007669"/>
    <property type="project" value="InterPro"/>
</dbReference>
<dbReference type="Pfam" id="PF21185">
    <property type="entry name" value="RecD_N"/>
    <property type="match status" value="1"/>
</dbReference>
<keyword evidence="6 11" id="KW-0269">Exonuclease</keyword>
<protein>
    <recommendedName>
        <fullName evidence="11">RecBCD enzyme subunit RecD</fullName>
        <ecNumber evidence="11">5.6.2.3</ecNumber>
    </recommendedName>
    <alternativeName>
        <fullName evidence="11">DNA 5'-3' helicase subunit RecD</fullName>
    </alternativeName>
    <alternativeName>
        <fullName evidence="11">Exonuclease V subunit RecD</fullName>
        <shortName evidence="11">ExoV subunit RecD</shortName>
    </alternativeName>
    <alternativeName>
        <fullName evidence="11">Helicase/nuclease RecBCD subunit RecD</fullName>
    </alternativeName>
</protein>
<dbReference type="Proteomes" id="UP000322553">
    <property type="component" value="Chromosome"/>
</dbReference>
<dbReference type="InterPro" id="IPR049550">
    <property type="entry name" value="RecD_N"/>
</dbReference>
<dbReference type="GO" id="GO:0016887">
    <property type="term" value="F:ATP hydrolysis activity"/>
    <property type="evidence" value="ECO:0007669"/>
    <property type="project" value="RHEA"/>
</dbReference>
<dbReference type="NCBIfam" id="TIGR01447">
    <property type="entry name" value="recD"/>
    <property type="match status" value="1"/>
</dbReference>
<dbReference type="InterPro" id="IPR041851">
    <property type="entry name" value="RecD_N_sf"/>
</dbReference>
<evidence type="ECO:0000256" key="6">
    <source>
        <dbReference type="ARBA" id="ARBA00022839"/>
    </source>
</evidence>
<evidence type="ECO:0000259" key="12">
    <source>
        <dbReference type="Pfam" id="PF13538"/>
    </source>
</evidence>
<dbReference type="GO" id="GO:0005524">
    <property type="term" value="F:ATP binding"/>
    <property type="evidence" value="ECO:0007669"/>
    <property type="project" value="UniProtKB-UniRule"/>
</dbReference>
<dbReference type="GO" id="GO:0043139">
    <property type="term" value="F:5'-3' DNA helicase activity"/>
    <property type="evidence" value="ECO:0007669"/>
    <property type="project" value="UniProtKB-UniRule"/>
</dbReference>
<dbReference type="EMBL" id="CP043420">
    <property type="protein sequence ID" value="QEL11357.1"/>
    <property type="molecule type" value="Genomic_DNA"/>
</dbReference>
<evidence type="ECO:0000256" key="1">
    <source>
        <dbReference type="ARBA" id="ARBA00022722"/>
    </source>
</evidence>
<dbReference type="InterPro" id="IPR027417">
    <property type="entry name" value="P-loop_NTPase"/>
</dbReference>
<dbReference type="InterPro" id="IPR006344">
    <property type="entry name" value="RecD"/>
</dbReference>
<dbReference type="RefSeq" id="WP_139148664.1">
    <property type="nucleotide sequence ID" value="NZ_CP043420.1"/>
</dbReference>
<feature type="domain" description="RecBCD enzyme subunit RecD N-terminal" evidence="13">
    <location>
        <begin position="44"/>
        <end position="164"/>
    </location>
</feature>
<evidence type="ECO:0000256" key="4">
    <source>
        <dbReference type="ARBA" id="ARBA00022801"/>
    </source>
</evidence>
<sequence length="683" mass="75016">MKHRISPGQLSFDSLLEEEGAPPDITTEVTGSLAIDELLDQWVEMQWLRPLDAHLARFLSEHEPTMSPLVRLSIALVSHQLGRGHVCLDLEQALTDADAVLSLPPQERSVRAADGMGVIETPAHVLARLGVSSVGLWTEQLAASPLIGDGRASTPLVLEQQRLYLYRFWRCECDVALQLGRRMNISDSLDIALLGPRLAELFQRNADHVTPDWQQLACALALYQRLTVISGGPGTGKTTTVTRLLALLQENALASEGQPLAIRLVAPTGKAAARLTESIGRALERLTLAPEIRRSLPAEATTLHRLLGARSDSRHFRHDRQHPLSLDLLVVDEASMVDLELMAALLAALPDQARLILLGDKDQLASVEAGAVLGDLCQGAERVGYSDELMTYLQTMTGTCLEREQPAASATDPMRDHVVVLRQSYRFEAGSGIGRLAECINAGDTAGVRRLWSAGYEDIAWQRLSGPGDRQLIGLIMEGYRNYLELMQQGGDPLEILDALGRFQVLCALRRGPWGTEGLNERIAEAMEREGLIAATSGWYAGRPVMITRNDPQLALYNGDIGITLPDSRAEGRLRVFFEVADDQKGRRARAVLPGRLDSVETAWAMTVHKSQGSEFERILFVLPDRPNPILTRELVYTAVTRARSHCQLVSAFDEALVHATARRVHRASHIRERLQAAAGLSS</sequence>
<dbReference type="CDD" id="cd18809">
    <property type="entry name" value="SF1_C_RecD"/>
    <property type="match status" value="1"/>
</dbReference>
<comment type="miscellaneous">
    <text evidence="11">In the RecBCD complex, RecB has a slow 3'-5' helicase, an exonuclease activity and loads RecA onto ssDNA, RecD has a fast 5'-3' helicase activity, while RecC stimulates the ATPase and processivity of the RecB helicase and contributes to recognition of the Chi site.</text>
</comment>
<proteinExistence type="inferred from homology"/>
<dbReference type="CDD" id="cd17933">
    <property type="entry name" value="DEXSc_RecD-like"/>
    <property type="match status" value="1"/>
</dbReference>
<evidence type="ECO:0000256" key="3">
    <source>
        <dbReference type="ARBA" id="ARBA00022763"/>
    </source>
</evidence>
<keyword evidence="2 11" id="KW-0547">Nucleotide-binding</keyword>
<dbReference type="AlphaFoldDB" id="A0A5C1A029"/>
<dbReference type="SUPFAM" id="SSF52540">
    <property type="entry name" value="P-loop containing nucleoside triphosphate hydrolases"/>
    <property type="match status" value="2"/>
</dbReference>
<comment type="subunit">
    <text evidence="11">Heterotrimer of RecB, RecC and RecD. All subunits contribute to DNA-binding.</text>
</comment>
<dbReference type="PANTHER" id="PTHR43788">
    <property type="entry name" value="DNA2/NAM7 HELICASE FAMILY MEMBER"/>
    <property type="match status" value="1"/>
</dbReference>
<keyword evidence="7 11" id="KW-0067">ATP-binding</keyword>
<comment type="function">
    <text evidence="11">A helicase/nuclease that prepares dsDNA breaks (DSB) for recombinational DNA repair. Binds to DSBs and unwinds DNA via a highly rapid and processive ATP-dependent bidirectional helicase activity. Unwinds dsDNA until it encounters a Chi (crossover hotspot instigator) sequence from the 3' direction. Cuts ssDNA a few nucleotides 3' to the Chi site. The properties and activities of the enzyme are changed at Chi. The Chi-altered holoenzyme produces a long 3'-ssDNA overhang and facilitates RecA-binding to the ssDNA for homologous DNA recombination and repair. Holoenzyme degrades any linearized DNA that is unable to undergo homologous recombination. In the holoenzyme this subunit has ssDNA-dependent ATPase and 5'-3' helicase activity. When added to pre-assembled RecBC greatly stimulates nuclease activity and augments holoenzyme processivity. Negatively regulates the RecA-loading ability of RecBCD.</text>
</comment>
<dbReference type="Gene3D" id="3.40.50.300">
    <property type="entry name" value="P-loop containing nucleotide triphosphate hydrolases"/>
    <property type="match status" value="3"/>
</dbReference>
<dbReference type="InterPro" id="IPR027785">
    <property type="entry name" value="UvrD-like_helicase_C"/>
</dbReference>
<gene>
    <name evidence="11 14" type="primary">recD</name>
    <name evidence="14" type="ORF">FY550_09545</name>
</gene>
<evidence type="ECO:0000313" key="15">
    <source>
        <dbReference type="Proteomes" id="UP000322553"/>
    </source>
</evidence>
<dbReference type="OrthoDB" id="9803432at2"/>
<evidence type="ECO:0000256" key="2">
    <source>
        <dbReference type="ARBA" id="ARBA00022741"/>
    </source>
</evidence>
<evidence type="ECO:0000313" key="14">
    <source>
        <dbReference type="EMBL" id="QEL11357.1"/>
    </source>
</evidence>
<comment type="catalytic activity">
    <reaction evidence="11">
        <text>ATP + H2O = ADP + phosphate + H(+)</text>
        <dbReference type="Rhea" id="RHEA:13065"/>
        <dbReference type="ChEBI" id="CHEBI:15377"/>
        <dbReference type="ChEBI" id="CHEBI:15378"/>
        <dbReference type="ChEBI" id="CHEBI:30616"/>
        <dbReference type="ChEBI" id="CHEBI:43474"/>
        <dbReference type="ChEBI" id="CHEBI:456216"/>
        <dbReference type="EC" id="5.6.2.3"/>
    </reaction>
</comment>
<dbReference type="Gene3D" id="1.10.10.1020">
    <property type="entry name" value="RecBCD complex, subunit RecD, N-terminal domain"/>
    <property type="match status" value="1"/>
</dbReference>
<dbReference type="GO" id="GO:0000724">
    <property type="term" value="P:double-strand break repair via homologous recombination"/>
    <property type="evidence" value="ECO:0007669"/>
    <property type="project" value="UniProtKB-UniRule"/>
</dbReference>
<evidence type="ECO:0000256" key="11">
    <source>
        <dbReference type="HAMAP-Rule" id="MF_01487"/>
    </source>
</evidence>
<feature type="binding site" evidence="11">
    <location>
        <begin position="231"/>
        <end position="238"/>
    </location>
    <ligand>
        <name>ATP</name>
        <dbReference type="ChEBI" id="CHEBI:30616"/>
    </ligand>
</feature>
<keyword evidence="1 11" id="KW-0540">Nuclease</keyword>
<dbReference type="KEGG" id="kuy:FY550_09545"/>
<evidence type="ECO:0000256" key="7">
    <source>
        <dbReference type="ARBA" id="ARBA00022840"/>
    </source>
</evidence>
<evidence type="ECO:0000256" key="10">
    <source>
        <dbReference type="ARBA" id="ARBA00023235"/>
    </source>
</evidence>
<keyword evidence="10 11" id="KW-0413">Isomerase</keyword>
<evidence type="ECO:0000256" key="8">
    <source>
        <dbReference type="ARBA" id="ARBA00023125"/>
    </source>
</evidence>
<evidence type="ECO:0000259" key="13">
    <source>
        <dbReference type="Pfam" id="PF21185"/>
    </source>
</evidence>
<keyword evidence="8 11" id="KW-0238">DNA-binding</keyword>
<name>A0A5C1A029_9GAMM</name>
<keyword evidence="9 11" id="KW-0234">DNA repair</keyword>
<keyword evidence="4 11" id="KW-0378">Hydrolase</keyword>
<dbReference type="InterPro" id="IPR050534">
    <property type="entry name" value="Coronavir_polyprotein_1ab"/>
</dbReference>
<reference evidence="14 15" key="1">
    <citation type="submission" date="2019-08" db="EMBL/GenBank/DDBJ databases">
        <title>Complete genome sequence of Kushneria sp. YCWA18, a halophilic phosphate-solubilizing bacterium isolated from Daqiao saltern in China.</title>
        <authorList>
            <person name="Du G.-X."/>
            <person name="Qu L.-Y."/>
        </authorList>
    </citation>
    <scope>NUCLEOTIDE SEQUENCE [LARGE SCALE GENOMIC DNA]</scope>
    <source>
        <strain evidence="14 15">YCWA18</strain>
    </source>
</reference>
<evidence type="ECO:0000256" key="9">
    <source>
        <dbReference type="ARBA" id="ARBA00023204"/>
    </source>
</evidence>
<dbReference type="Pfam" id="PF13538">
    <property type="entry name" value="UvrD_C_2"/>
    <property type="match status" value="1"/>
</dbReference>
<comment type="similarity">
    <text evidence="11">Belongs to the RecD family.</text>
</comment>
<accession>A0A5C1A029</accession>
<dbReference type="Pfam" id="PF13245">
    <property type="entry name" value="AAA_19"/>
    <property type="match status" value="1"/>
</dbReference>
<organism evidence="14 15">
    <name type="scientific">Kushneria phosphatilytica</name>
    <dbReference type="NCBI Taxonomy" id="657387"/>
    <lineage>
        <taxon>Bacteria</taxon>
        <taxon>Pseudomonadati</taxon>
        <taxon>Pseudomonadota</taxon>
        <taxon>Gammaproteobacteria</taxon>
        <taxon>Oceanospirillales</taxon>
        <taxon>Halomonadaceae</taxon>
        <taxon>Kushneria</taxon>
    </lineage>
</organism>
<dbReference type="PANTHER" id="PTHR43788:SF6">
    <property type="entry name" value="DNA HELICASE B"/>
    <property type="match status" value="1"/>
</dbReference>
<feature type="domain" description="UvrD-like helicase C-terminal" evidence="12">
    <location>
        <begin position="603"/>
        <end position="650"/>
    </location>
</feature>
<keyword evidence="3 11" id="KW-0227">DNA damage</keyword>